<dbReference type="EMBL" id="NWTM01000001">
    <property type="protein sequence ID" value="RYC46157.1"/>
    <property type="molecule type" value="Genomic_DNA"/>
</dbReference>
<proteinExistence type="predicted"/>
<reference evidence="2 3" key="1">
    <citation type="journal article" date="2018" name="Syst. Appl. Microbiol.">
        <title>Pectobacterium zantedeschiae sp. nov. a new species of a soft rot pathogen isolated from Calla lily (Zantedeschia spp.).</title>
        <authorList>
            <person name="Waleron M."/>
            <person name="Misztak A."/>
            <person name="Waleron M."/>
            <person name="Franczuk M."/>
            <person name="Jonca J."/>
            <person name="Wielgomas B."/>
            <person name="Mikicinski A."/>
            <person name="Popovic T."/>
            <person name="Waleron K."/>
        </authorList>
    </citation>
    <scope>NUCLEOTIDE SEQUENCE [LARGE SCALE GENOMIC DNA]</scope>
    <source>
        <strain evidence="2 3">9M</strain>
    </source>
</reference>
<keyword evidence="3" id="KW-1185">Reference proteome</keyword>
<accession>A0A9X8JNY3</accession>
<name>A0A9X8JNY3_9GAMM</name>
<dbReference type="Gene3D" id="1.10.238.160">
    <property type="match status" value="1"/>
</dbReference>
<gene>
    <name evidence="2" type="ORF">CLR69_01185</name>
</gene>
<dbReference type="AlphaFoldDB" id="A0A9X8JNY3"/>
<comment type="caution">
    <text evidence="2">The sequence shown here is derived from an EMBL/GenBank/DDBJ whole genome shotgun (WGS) entry which is preliminary data.</text>
</comment>
<dbReference type="Proteomes" id="UP001138460">
    <property type="component" value="Unassembled WGS sequence"/>
</dbReference>
<evidence type="ECO:0000256" key="1">
    <source>
        <dbReference type="SAM" id="MobiDB-lite"/>
    </source>
</evidence>
<dbReference type="InterPro" id="IPR010260">
    <property type="entry name" value="AlpA"/>
</dbReference>
<evidence type="ECO:0000313" key="3">
    <source>
        <dbReference type="Proteomes" id="UP001138460"/>
    </source>
</evidence>
<organism evidence="2 3">
    <name type="scientific">Pectobacterium zantedeschiae</name>
    <dbReference type="NCBI Taxonomy" id="2034769"/>
    <lineage>
        <taxon>Bacteria</taxon>
        <taxon>Pseudomonadati</taxon>
        <taxon>Pseudomonadota</taxon>
        <taxon>Gammaproteobacteria</taxon>
        <taxon>Enterobacterales</taxon>
        <taxon>Pectobacteriaceae</taxon>
        <taxon>Pectobacterium</taxon>
    </lineage>
</organism>
<feature type="region of interest" description="Disordered" evidence="1">
    <location>
        <begin position="54"/>
        <end position="81"/>
    </location>
</feature>
<evidence type="ECO:0000313" key="2">
    <source>
        <dbReference type="EMBL" id="RYC46157.1"/>
    </source>
</evidence>
<sequence length="81" mass="9112">MKSAIRKSRLLEIVPLSESQIYSLEKAGEFPKRFEISARAVAWNGDGVEAWLDARQQNPATPDPSMAKKFEKNPNHSKARS</sequence>
<dbReference type="OrthoDB" id="5986966at2"/>
<dbReference type="RefSeq" id="WP_129711869.1">
    <property type="nucleotide sequence ID" value="NZ_JBEHFA010000006.1"/>
</dbReference>
<protein>
    <submittedName>
        <fullName evidence="2">AlpA family phage regulatory protein</fullName>
    </submittedName>
</protein>
<dbReference type="Pfam" id="PF05930">
    <property type="entry name" value="Phage_AlpA"/>
    <property type="match status" value="1"/>
</dbReference>